<keyword evidence="2" id="KW-1185">Reference proteome</keyword>
<comment type="caution">
    <text evidence="1">The sequence shown here is derived from an EMBL/GenBank/DDBJ whole genome shotgun (WGS) entry which is preliminary data.</text>
</comment>
<proteinExistence type="predicted"/>
<dbReference type="InterPro" id="IPR027417">
    <property type="entry name" value="P-loop_NTPase"/>
</dbReference>
<dbReference type="GO" id="GO:0005886">
    <property type="term" value="C:plasma membrane"/>
    <property type="evidence" value="ECO:0007669"/>
    <property type="project" value="TreeGrafter"/>
</dbReference>
<gene>
    <name evidence="1" type="ORF">FDT80_16765</name>
</gene>
<dbReference type="RefSeq" id="WP_138663476.1">
    <property type="nucleotide sequence ID" value="NZ_VANS01000005.1"/>
</dbReference>
<dbReference type="Gene3D" id="3.40.50.300">
    <property type="entry name" value="P-loop containing nucleotide triphosphate hydrolases"/>
    <property type="match status" value="1"/>
</dbReference>
<dbReference type="EMBL" id="VANS01000005">
    <property type="protein sequence ID" value="TMM50904.1"/>
    <property type="molecule type" value="Genomic_DNA"/>
</dbReference>
<dbReference type="GO" id="GO:0006270">
    <property type="term" value="P:DNA replication initiation"/>
    <property type="evidence" value="ECO:0007669"/>
    <property type="project" value="TreeGrafter"/>
</dbReference>
<evidence type="ECO:0000313" key="2">
    <source>
        <dbReference type="Proteomes" id="UP000309550"/>
    </source>
</evidence>
<dbReference type="OrthoDB" id="7390113at2"/>
<dbReference type="Gene3D" id="1.10.8.60">
    <property type="match status" value="1"/>
</dbReference>
<protein>
    <submittedName>
        <fullName evidence="1">Chromosomal replication initiator DnaA</fullName>
    </submittedName>
</protein>
<reference evidence="1 2" key="1">
    <citation type="submission" date="2019-05" db="EMBL/GenBank/DDBJ databases">
        <title>Sulfitobacter sabulilitoris sp. nov., isolated from a marine sand.</title>
        <authorList>
            <person name="Yoon J.-H."/>
        </authorList>
    </citation>
    <scope>NUCLEOTIDE SEQUENCE [LARGE SCALE GENOMIC DNA]</scope>
    <source>
        <strain evidence="1 2">HSMS-29</strain>
    </source>
</reference>
<accession>A0A5S3PBC4</accession>
<sequence>MTRQLSFDLPARPALGRDDFMVAPSNAIAVAMIENWQGWAGGKLALTGPPGAGKTHLAHVWAAAADARIVPARDLAGADIPSLAQTCVAVEDVPAIKGDIAAQTALFHLHNLVLSEGRSLLLTGSGAVPHWPLDLPDLVSRIAAAPTAALDPPDDALLCAVLAKLFADRQLTPKPDVIPYLARRMVRSFAAAGDLVAALDSASLARQRPVTRALAAQVLDNGPTGAR</sequence>
<dbReference type="SUPFAM" id="SSF52540">
    <property type="entry name" value="P-loop containing nucleoside triphosphate hydrolases"/>
    <property type="match status" value="1"/>
</dbReference>
<dbReference type="GO" id="GO:0003688">
    <property type="term" value="F:DNA replication origin binding"/>
    <property type="evidence" value="ECO:0007669"/>
    <property type="project" value="TreeGrafter"/>
</dbReference>
<dbReference type="Proteomes" id="UP000309550">
    <property type="component" value="Unassembled WGS sequence"/>
</dbReference>
<organism evidence="1 2">
    <name type="scientific">Sulfitobacter sabulilitoris</name>
    <dbReference type="NCBI Taxonomy" id="2562655"/>
    <lineage>
        <taxon>Bacteria</taxon>
        <taxon>Pseudomonadati</taxon>
        <taxon>Pseudomonadota</taxon>
        <taxon>Alphaproteobacteria</taxon>
        <taxon>Rhodobacterales</taxon>
        <taxon>Roseobacteraceae</taxon>
        <taxon>Sulfitobacter</taxon>
    </lineage>
</organism>
<name>A0A5S3PBC4_9RHOB</name>
<dbReference type="PANTHER" id="PTHR30050:SF5">
    <property type="entry name" value="DNAA REGULATORY INACTIVATOR HDA"/>
    <property type="match status" value="1"/>
</dbReference>
<dbReference type="AlphaFoldDB" id="A0A5S3PBC4"/>
<dbReference type="PANTHER" id="PTHR30050">
    <property type="entry name" value="CHROMOSOMAL REPLICATION INITIATOR PROTEIN DNAA"/>
    <property type="match status" value="1"/>
</dbReference>
<evidence type="ECO:0000313" key="1">
    <source>
        <dbReference type="EMBL" id="TMM50904.1"/>
    </source>
</evidence>